<reference evidence="2" key="1">
    <citation type="submission" date="2024-07" db="EMBL/GenBank/DDBJ databases">
        <title>Whole genome sequence of bacterial strains from algal surface.</title>
        <authorList>
            <person name="Kumar P."/>
        </authorList>
    </citation>
    <scope>NUCLEOTIDE SEQUENCE</scope>
    <source>
        <strain evidence="2">PP-1MA</strain>
    </source>
</reference>
<dbReference type="EMBL" id="CP165718">
    <property type="protein sequence ID" value="XDV09367.1"/>
    <property type="molecule type" value="Genomic_DNA"/>
</dbReference>
<sequence length="231" mass="25498">MAFFERDGVIWTIVIIGVLFCGICLGLLIEGKGHFLPTLSGFATAFGTLLLGVAAIKGVNQWKSEIRGRTEFEAAKNYLRAAYHLRKELNYCRSPMISAQEFPDGYNPLEANASERSSAHAHVYANRWADVANAFVDLEAASIEAEVLWGKQVIPLTAAIKRCVTRLRASMQASLRNIASGGRNFQANPEFGERIEQDITYAGDEDDNELESLLTDAISAIEEFTKQHLPS</sequence>
<feature type="transmembrane region" description="Helical" evidence="1">
    <location>
        <begin position="9"/>
        <end position="29"/>
    </location>
</feature>
<accession>A0AB39X8F1</accession>
<feature type="transmembrane region" description="Helical" evidence="1">
    <location>
        <begin position="35"/>
        <end position="59"/>
    </location>
</feature>
<protein>
    <submittedName>
        <fullName evidence="2">Uncharacterized protein</fullName>
    </submittedName>
</protein>
<proteinExistence type="predicted"/>
<keyword evidence="1" id="KW-1133">Transmembrane helix</keyword>
<dbReference type="AlphaFoldDB" id="A0AB39X8F1"/>
<evidence type="ECO:0000313" key="2">
    <source>
        <dbReference type="EMBL" id="XDV09367.1"/>
    </source>
</evidence>
<keyword evidence="1" id="KW-0472">Membrane</keyword>
<evidence type="ECO:0000256" key="1">
    <source>
        <dbReference type="SAM" id="Phobius"/>
    </source>
</evidence>
<keyword evidence="1" id="KW-0812">Transmembrane</keyword>
<gene>
    <name evidence="2" type="ORF">AB8S08_11495</name>
</gene>
<name>A0AB39X8F1_9GAMM</name>
<organism evidence="2">
    <name type="scientific">Pseudidiomarina sp. PP-1MA</name>
    <dbReference type="NCBI Taxonomy" id="3237706"/>
    <lineage>
        <taxon>Bacteria</taxon>
        <taxon>Pseudomonadati</taxon>
        <taxon>Pseudomonadota</taxon>
        <taxon>Gammaproteobacteria</taxon>
        <taxon>Alteromonadales</taxon>
        <taxon>Idiomarinaceae</taxon>
        <taxon>Pseudidiomarina</taxon>
    </lineage>
</organism>
<dbReference type="RefSeq" id="WP_369742831.1">
    <property type="nucleotide sequence ID" value="NZ_CP165718.1"/>
</dbReference>